<gene>
    <name evidence="9" type="primary">ribA</name>
    <name evidence="11" type="ORF">ALQ89_06062</name>
</gene>
<comment type="cofactor">
    <cofactor evidence="9">
        <name>Zn(2+)</name>
        <dbReference type="ChEBI" id="CHEBI:29105"/>
    </cofactor>
    <text evidence="9">Binds 1 zinc ion per subunit.</text>
</comment>
<feature type="active site" description="Proton acceptor" evidence="9">
    <location>
        <position position="154"/>
    </location>
</feature>
<dbReference type="Pfam" id="PF00925">
    <property type="entry name" value="GTP_cyclohydro2"/>
    <property type="match status" value="1"/>
</dbReference>
<name>A0AAX1VSU3_PSEAJ</name>
<evidence type="ECO:0000256" key="9">
    <source>
        <dbReference type="HAMAP-Rule" id="MF_00179"/>
    </source>
</evidence>
<dbReference type="InterPro" id="IPR000926">
    <property type="entry name" value="RibA"/>
</dbReference>
<dbReference type="Gene3D" id="3.40.50.10990">
    <property type="entry name" value="GTP cyclohydrolase II"/>
    <property type="match status" value="1"/>
</dbReference>
<dbReference type="EC" id="3.5.4.25" evidence="9"/>
<evidence type="ECO:0000256" key="4">
    <source>
        <dbReference type="ARBA" id="ARBA00022741"/>
    </source>
</evidence>
<feature type="binding site" evidence="9">
    <location>
        <position position="95"/>
    </location>
    <ligand>
        <name>Zn(2+)</name>
        <dbReference type="ChEBI" id="CHEBI:29105"/>
        <note>catalytic</note>
    </ligand>
</feature>
<organism evidence="11 12">
    <name type="scientific">Pseudomonas amygdali pv. tabaci</name>
    <name type="common">Pseudomonas syringae pv. tabaci</name>
    <dbReference type="NCBI Taxonomy" id="322"/>
    <lineage>
        <taxon>Bacteria</taxon>
        <taxon>Pseudomonadati</taxon>
        <taxon>Pseudomonadota</taxon>
        <taxon>Gammaproteobacteria</taxon>
        <taxon>Pseudomonadales</taxon>
        <taxon>Pseudomonadaceae</taxon>
        <taxon>Pseudomonas</taxon>
        <taxon>Pseudomonas amygdali</taxon>
    </lineage>
</organism>
<feature type="binding site" evidence="9">
    <location>
        <position position="182"/>
    </location>
    <ligand>
        <name>GTP</name>
        <dbReference type="ChEBI" id="CHEBI:37565"/>
    </ligand>
</feature>
<evidence type="ECO:0000256" key="1">
    <source>
        <dbReference type="ARBA" id="ARBA00004853"/>
    </source>
</evidence>
<keyword evidence="3 9" id="KW-0479">Metal-binding</keyword>
<dbReference type="CDD" id="cd00641">
    <property type="entry name" value="GTP_cyclohydro2"/>
    <property type="match status" value="1"/>
</dbReference>
<dbReference type="PANTHER" id="PTHR21327:SF18">
    <property type="entry name" value="3,4-DIHYDROXY-2-BUTANONE 4-PHOSPHATE SYNTHASE"/>
    <property type="match status" value="1"/>
</dbReference>
<dbReference type="NCBIfam" id="NF001591">
    <property type="entry name" value="PRK00393.1"/>
    <property type="match status" value="1"/>
</dbReference>
<comment type="catalytic activity">
    <reaction evidence="8 9">
        <text>GTP + 4 H2O = 2,5-diamino-6-hydroxy-4-(5-phosphoribosylamino)-pyrimidine + formate + 2 phosphate + 3 H(+)</text>
        <dbReference type="Rhea" id="RHEA:23704"/>
        <dbReference type="ChEBI" id="CHEBI:15377"/>
        <dbReference type="ChEBI" id="CHEBI:15378"/>
        <dbReference type="ChEBI" id="CHEBI:15740"/>
        <dbReference type="ChEBI" id="CHEBI:37565"/>
        <dbReference type="ChEBI" id="CHEBI:43474"/>
        <dbReference type="ChEBI" id="CHEBI:58614"/>
        <dbReference type="EC" id="3.5.4.25"/>
    </reaction>
</comment>
<feature type="binding site" evidence="9">
    <location>
        <position position="82"/>
    </location>
    <ligand>
        <name>Zn(2+)</name>
        <dbReference type="ChEBI" id="CHEBI:29105"/>
        <note>catalytic</note>
    </ligand>
</feature>
<dbReference type="PANTHER" id="PTHR21327">
    <property type="entry name" value="GTP CYCLOHYDROLASE II-RELATED"/>
    <property type="match status" value="1"/>
</dbReference>
<evidence type="ECO:0000256" key="7">
    <source>
        <dbReference type="ARBA" id="ARBA00023134"/>
    </source>
</evidence>
<feature type="binding site" evidence="9">
    <location>
        <position position="142"/>
    </location>
    <ligand>
        <name>GTP</name>
        <dbReference type="ChEBI" id="CHEBI:37565"/>
    </ligand>
</feature>
<dbReference type="InterPro" id="IPR032677">
    <property type="entry name" value="GTP_cyclohydro_II"/>
</dbReference>
<feature type="binding site" evidence="9">
    <location>
        <begin position="120"/>
        <end position="122"/>
    </location>
    <ligand>
        <name>GTP</name>
        <dbReference type="ChEBI" id="CHEBI:37565"/>
    </ligand>
</feature>
<feature type="binding site" evidence="9">
    <location>
        <position position="93"/>
    </location>
    <ligand>
        <name>Zn(2+)</name>
        <dbReference type="ChEBI" id="CHEBI:29105"/>
        <note>catalytic</note>
    </ligand>
</feature>
<reference evidence="11 12" key="1">
    <citation type="submission" date="2018-08" db="EMBL/GenBank/DDBJ databases">
        <title>Recombination of ecologically and evolutionarily significant loci maintains genetic cohesion in the Pseudomonas syringae species complex.</title>
        <authorList>
            <person name="Dillon M."/>
            <person name="Thakur S."/>
            <person name="Almeida R.N.D."/>
            <person name="Weir B.S."/>
            <person name="Guttman D.S."/>
        </authorList>
    </citation>
    <scope>NUCLEOTIDE SEQUENCE [LARGE SCALE GENOMIC DNA]</scope>
    <source>
        <strain evidence="11 12">ICMP 2851</strain>
    </source>
</reference>
<evidence type="ECO:0000256" key="6">
    <source>
        <dbReference type="ARBA" id="ARBA00022833"/>
    </source>
</evidence>
<dbReference type="GO" id="GO:0009231">
    <property type="term" value="P:riboflavin biosynthetic process"/>
    <property type="evidence" value="ECO:0007669"/>
    <property type="project" value="UniProtKB-UniRule"/>
</dbReference>
<comment type="function">
    <text evidence="9">Catalyzes the conversion of GTP to 2,5-diamino-6-ribosylamino-4(3H)-pyrimidinone 5'-phosphate (DARP), formate and pyrophosphate.</text>
</comment>
<keyword evidence="6 9" id="KW-0862">Zinc</keyword>
<comment type="similarity">
    <text evidence="9">Belongs to the GTP cyclohydrolase II family.</text>
</comment>
<comment type="pathway">
    <text evidence="1 9">Cofactor biosynthesis; riboflavin biosynthesis; 5-amino-6-(D-ribitylamino)uracil from GTP: step 1/4.</text>
</comment>
<evidence type="ECO:0000256" key="5">
    <source>
        <dbReference type="ARBA" id="ARBA00022801"/>
    </source>
</evidence>
<proteinExistence type="inferred from homology"/>
<sequence length="233" mass="25340">MQPERPQEPAVTMRILRISSLHTDQEHTVPVVFVAASKLPTPFAEFAMHGFIESATGREHVVLSLGDVADGAPVLGRVHSECLTGDALFSQRCDCGSQLEAALRAIATEGRGVLLYLRQEGRGIGLMNKIRAYELQDGGADTVEANERLGFAADQRDYAICLPMLQHLGVQSLRLMTNNPRKVKALTDMGITVAERVPLHTGQNPHNRLYLATKAGKLGHMMGNEHQSEVGPA</sequence>
<evidence type="ECO:0000256" key="2">
    <source>
        <dbReference type="ARBA" id="ARBA00022619"/>
    </source>
</evidence>
<dbReference type="EMBL" id="RBNX01000181">
    <property type="protein sequence ID" value="RML78316.1"/>
    <property type="molecule type" value="Genomic_DNA"/>
</dbReference>
<feature type="domain" description="GTP cyclohydrolase II" evidence="10">
    <location>
        <begin position="36"/>
        <end position="198"/>
    </location>
</feature>
<keyword evidence="4 9" id="KW-0547">Nucleotide-binding</keyword>
<keyword evidence="7 9" id="KW-0342">GTP-binding</keyword>
<comment type="caution">
    <text evidence="11">The sequence shown here is derived from an EMBL/GenBank/DDBJ whole genome shotgun (WGS) entry which is preliminary data.</text>
</comment>
<feature type="active site" description="Nucleophile" evidence="9">
    <location>
        <position position="156"/>
    </location>
</feature>
<dbReference type="AlphaFoldDB" id="A0AAX1VSU3"/>
<dbReference type="NCBIfam" id="TIGR00505">
    <property type="entry name" value="ribA"/>
    <property type="match status" value="1"/>
</dbReference>
<evidence type="ECO:0000256" key="8">
    <source>
        <dbReference type="ARBA" id="ARBA00049295"/>
    </source>
</evidence>
<protein>
    <recommendedName>
        <fullName evidence="9">GTP cyclohydrolase-2</fullName>
        <ecNumber evidence="9">3.5.4.25</ecNumber>
    </recommendedName>
    <alternativeName>
        <fullName evidence="9">GTP cyclohydrolase II</fullName>
    </alternativeName>
</protein>
<evidence type="ECO:0000259" key="10">
    <source>
        <dbReference type="Pfam" id="PF00925"/>
    </source>
</evidence>
<feature type="binding site" evidence="9">
    <location>
        <position position="98"/>
    </location>
    <ligand>
        <name>GTP</name>
        <dbReference type="ChEBI" id="CHEBI:37565"/>
    </ligand>
</feature>
<accession>A0AAX1VSU3</accession>
<dbReference type="GO" id="GO:0008270">
    <property type="term" value="F:zinc ion binding"/>
    <property type="evidence" value="ECO:0007669"/>
    <property type="project" value="UniProtKB-UniRule"/>
</dbReference>
<keyword evidence="5 9" id="KW-0378">Hydrolase</keyword>
<dbReference type="SUPFAM" id="SSF142695">
    <property type="entry name" value="RibA-like"/>
    <property type="match status" value="1"/>
</dbReference>
<feature type="binding site" evidence="9">
    <location>
        <begin position="77"/>
        <end position="81"/>
    </location>
    <ligand>
        <name>GTP</name>
        <dbReference type="ChEBI" id="CHEBI:37565"/>
    </ligand>
</feature>
<keyword evidence="2 9" id="KW-0686">Riboflavin biosynthesis</keyword>
<dbReference type="FunFam" id="3.40.50.10990:FF:000002">
    <property type="entry name" value="GTP cyclohydrolase-2"/>
    <property type="match status" value="1"/>
</dbReference>
<dbReference type="HAMAP" id="MF_00179">
    <property type="entry name" value="RibA"/>
    <property type="match status" value="1"/>
</dbReference>
<evidence type="ECO:0000256" key="3">
    <source>
        <dbReference type="ARBA" id="ARBA00022723"/>
    </source>
</evidence>
<evidence type="ECO:0000313" key="12">
    <source>
        <dbReference type="Proteomes" id="UP000280350"/>
    </source>
</evidence>
<dbReference type="InterPro" id="IPR036144">
    <property type="entry name" value="RibA-like_sf"/>
</dbReference>
<dbReference type="GO" id="GO:0003935">
    <property type="term" value="F:GTP cyclohydrolase II activity"/>
    <property type="evidence" value="ECO:0007669"/>
    <property type="project" value="UniProtKB-UniRule"/>
</dbReference>
<feature type="binding site" evidence="9">
    <location>
        <position position="177"/>
    </location>
    <ligand>
        <name>GTP</name>
        <dbReference type="ChEBI" id="CHEBI:37565"/>
    </ligand>
</feature>
<dbReference type="Proteomes" id="UP000280350">
    <property type="component" value="Unassembled WGS sequence"/>
</dbReference>
<dbReference type="GO" id="GO:0005829">
    <property type="term" value="C:cytosol"/>
    <property type="evidence" value="ECO:0007669"/>
    <property type="project" value="TreeGrafter"/>
</dbReference>
<dbReference type="GO" id="GO:0005525">
    <property type="term" value="F:GTP binding"/>
    <property type="evidence" value="ECO:0007669"/>
    <property type="project" value="UniProtKB-KW"/>
</dbReference>
<evidence type="ECO:0000313" key="11">
    <source>
        <dbReference type="EMBL" id="RML78316.1"/>
    </source>
</evidence>